<evidence type="ECO:0000313" key="1">
    <source>
        <dbReference type="EMBL" id="MBC8601724.1"/>
    </source>
</evidence>
<dbReference type="Proteomes" id="UP000256321">
    <property type="component" value="Unassembled WGS sequence"/>
</dbReference>
<comment type="caution">
    <text evidence="2">The sequence shown here is derived from an EMBL/GenBank/DDBJ whole genome shotgun (WGS) entry which is preliminary data.</text>
</comment>
<dbReference type="RefSeq" id="WP_115499223.1">
    <property type="nucleotide sequence ID" value="NZ_JACRTI010000015.1"/>
</dbReference>
<gene>
    <name evidence="2" type="ORF">DWU89_08500</name>
    <name evidence="1" type="ORF">H8784_08305</name>
</gene>
<reference evidence="1 4" key="2">
    <citation type="submission" date="2020-08" db="EMBL/GenBank/DDBJ databases">
        <title>Genome public.</title>
        <authorList>
            <person name="Liu C."/>
            <person name="Sun Q."/>
        </authorList>
    </citation>
    <scope>NUCLEOTIDE SEQUENCE [LARGE SCALE GENOMIC DNA]</scope>
    <source>
        <strain evidence="1 4">426_9</strain>
    </source>
</reference>
<proteinExistence type="predicted"/>
<protein>
    <submittedName>
        <fullName evidence="2">Uncharacterized protein</fullName>
    </submittedName>
</protein>
<organism evidence="2 3">
    <name type="scientific">Parabacteroides acidifaciens</name>
    <dbReference type="NCBI Taxonomy" id="2290935"/>
    <lineage>
        <taxon>Bacteria</taxon>
        <taxon>Pseudomonadati</taxon>
        <taxon>Bacteroidota</taxon>
        <taxon>Bacteroidia</taxon>
        <taxon>Bacteroidales</taxon>
        <taxon>Tannerellaceae</taxon>
        <taxon>Parabacteroides</taxon>
    </lineage>
</organism>
<evidence type="ECO:0000313" key="3">
    <source>
        <dbReference type="Proteomes" id="UP000256321"/>
    </source>
</evidence>
<evidence type="ECO:0000313" key="4">
    <source>
        <dbReference type="Proteomes" id="UP000629596"/>
    </source>
</evidence>
<dbReference type="Proteomes" id="UP000629596">
    <property type="component" value="Unassembled WGS sequence"/>
</dbReference>
<sequence>MKDERRKRIVTKIGDVFCSEIDGRYKRYFQYIVSDMEQLNSSVIRVFKTHYPMDNKPEIDDIVKDEVEFYAHTVLKSGVVYNAWYKVGKSKDTGSEEYKKILFGTAQECIVHSPTEIEWVDPAENWYVWHINEPHIRIGKLTKDIQPVEIGSVMSYLDIIDRMQYGRYTFKYKGYKDK</sequence>
<name>A0A3D8HF42_9BACT</name>
<dbReference type="EMBL" id="JACRTI010000015">
    <property type="protein sequence ID" value="MBC8601724.1"/>
    <property type="molecule type" value="Genomic_DNA"/>
</dbReference>
<evidence type="ECO:0000313" key="2">
    <source>
        <dbReference type="EMBL" id="RDU49558.1"/>
    </source>
</evidence>
<dbReference type="AlphaFoldDB" id="A0A3D8HF42"/>
<dbReference type="EMBL" id="QREV01000015">
    <property type="protein sequence ID" value="RDU49558.1"/>
    <property type="molecule type" value="Genomic_DNA"/>
</dbReference>
<accession>A0A3D8HF42</accession>
<keyword evidence="4" id="KW-1185">Reference proteome</keyword>
<reference evidence="2 3" key="1">
    <citation type="submission" date="2018-07" db="EMBL/GenBank/DDBJ databases">
        <title>Parabacteroides acidifaciens nov. sp., isolated from human feces.</title>
        <authorList>
            <person name="Wang Y.J."/>
        </authorList>
    </citation>
    <scope>NUCLEOTIDE SEQUENCE [LARGE SCALE GENOMIC DNA]</scope>
    <source>
        <strain evidence="2 3">426-9</strain>
    </source>
</reference>